<evidence type="ECO:0000256" key="1">
    <source>
        <dbReference type="SAM" id="MobiDB-lite"/>
    </source>
</evidence>
<protein>
    <recommendedName>
        <fullName evidence="4">PIN domain-containing protein</fullName>
    </recommendedName>
</protein>
<dbReference type="OrthoDB" id="5361617at2759"/>
<dbReference type="RefSeq" id="XP_033653518.1">
    <property type="nucleotide sequence ID" value="XM_033802966.1"/>
</dbReference>
<dbReference type="GeneID" id="54556141"/>
<feature type="region of interest" description="Disordered" evidence="1">
    <location>
        <begin position="1"/>
        <end position="22"/>
    </location>
</feature>
<evidence type="ECO:0008006" key="4">
    <source>
        <dbReference type="Google" id="ProtNLM"/>
    </source>
</evidence>
<sequence length="427" mass="47080">MRRGNFSARSRPCNGDGTSPNPPAATRKIFNCIVDETALIAGVKSSTRDGIRKWVSQGAIRLFVPLYTISQLNVLKKGNDRISSDAQEAVVWLDEVTSDPTIAGRVQLEGVDEKFGNWAKVEQFLLPETLLSMEDSETDESEYGEDLESSFANLDVKPLVAAIASPTRPTRNNNLSNGVKKSPRRAVPEFLRPLFDHILWRIHQESNPDAALESFILLTNDPEKQEIAQKFGIRAKRLENLRTAIAREDLEYRNHQIFDKIEKGEVKSRSSKEDLCKEDKDAVGAKAINGHESDSGDEDEVVFKPVPRAPQADIADGQRVMDPDDFGRSPPQRRGYGGRGGRGSRGRGAFAAFNPPRGPGGAPRGRSSFGPRGGAGFHSQQRPSQTPRPAARPIPDANTILDPDAFERPAPRMSNGRGGRRKLWEPN</sequence>
<dbReference type="AlphaFoldDB" id="A0A6A6JM37"/>
<keyword evidence="3" id="KW-1185">Reference proteome</keyword>
<feature type="compositionally biased region" description="Polar residues" evidence="1">
    <location>
        <begin position="378"/>
        <end position="387"/>
    </location>
</feature>
<feature type="region of interest" description="Disordered" evidence="1">
    <location>
        <begin position="308"/>
        <end position="427"/>
    </location>
</feature>
<proteinExistence type="predicted"/>
<reference evidence="2" key="1">
    <citation type="journal article" date="2020" name="Stud. Mycol.">
        <title>101 Dothideomycetes genomes: a test case for predicting lifestyles and emergence of pathogens.</title>
        <authorList>
            <person name="Haridas S."/>
            <person name="Albert R."/>
            <person name="Binder M."/>
            <person name="Bloem J."/>
            <person name="Labutti K."/>
            <person name="Salamov A."/>
            <person name="Andreopoulos B."/>
            <person name="Baker S."/>
            <person name="Barry K."/>
            <person name="Bills G."/>
            <person name="Bluhm B."/>
            <person name="Cannon C."/>
            <person name="Castanera R."/>
            <person name="Culley D."/>
            <person name="Daum C."/>
            <person name="Ezra D."/>
            <person name="Gonzalez J."/>
            <person name="Henrissat B."/>
            <person name="Kuo A."/>
            <person name="Liang C."/>
            <person name="Lipzen A."/>
            <person name="Lutzoni F."/>
            <person name="Magnuson J."/>
            <person name="Mondo S."/>
            <person name="Nolan M."/>
            <person name="Ohm R."/>
            <person name="Pangilinan J."/>
            <person name="Park H.-J."/>
            <person name="Ramirez L."/>
            <person name="Alfaro M."/>
            <person name="Sun H."/>
            <person name="Tritt A."/>
            <person name="Yoshinaga Y."/>
            <person name="Zwiers L.-H."/>
            <person name="Turgeon B."/>
            <person name="Goodwin S."/>
            <person name="Spatafora J."/>
            <person name="Crous P."/>
            <person name="Grigoriev I."/>
        </authorList>
    </citation>
    <scope>NUCLEOTIDE SEQUENCE</scope>
    <source>
        <strain evidence="2">CBS 379.55</strain>
    </source>
</reference>
<accession>A0A6A6JM37</accession>
<name>A0A6A6JM37_WESOR</name>
<dbReference type="EMBL" id="ML986495">
    <property type="protein sequence ID" value="KAF2275979.1"/>
    <property type="molecule type" value="Genomic_DNA"/>
</dbReference>
<gene>
    <name evidence="2" type="ORF">EI97DRAFT_62785</name>
</gene>
<evidence type="ECO:0000313" key="3">
    <source>
        <dbReference type="Proteomes" id="UP000800097"/>
    </source>
</evidence>
<organism evidence="2 3">
    <name type="scientific">Westerdykella ornata</name>
    <dbReference type="NCBI Taxonomy" id="318751"/>
    <lineage>
        <taxon>Eukaryota</taxon>
        <taxon>Fungi</taxon>
        <taxon>Dikarya</taxon>
        <taxon>Ascomycota</taxon>
        <taxon>Pezizomycotina</taxon>
        <taxon>Dothideomycetes</taxon>
        <taxon>Pleosporomycetidae</taxon>
        <taxon>Pleosporales</taxon>
        <taxon>Sporormiaceae</taxon>
        <taxon>Westerdykella</taxon>
    </lineage>
</organism>
<evidence type="ECO:0000313" key="2">
    <source>
        <dbReference type="EMBL" id="KAF2275979.1"/>
    </source>
</evidence>
<dbReference type="Proteomes" id="UP000800097">
    <property type="component" value="Unassembled WGS sequence"/>
</dbReference>